<dbReference type="Proteomes" id="UP000028980">
    <property type="component" value="Unassembled WGS sequence"/>
</dbReference>
<protein>
    <recommendedName>
        <fullName evidence="2">SH3b domain-containing protein</fullName>
    </recommendedName>
</protein>
<evidence type="ECO:0000256" key="1">
    <source>
        <dbReference type="SAM" id="SignalP"/>
    </source>
</evidence>
<feature type="chain" id="PRO_5001756515" description="SH3b domain-containing protein" evidence="1">
    <location>
        <begin position="22"/>
        <end position="370"/>
    </location>
</feature>
<feature type="signal peptide" evidence="1">
    <location>
        <begin position="1"/>
        <end position="21"/>
    </location>
</feature>
<evidence type="ECO:0000259" key="2">
    <source>
        <dbReference type="Pfam" id="PF08239"/>
    </source>
</evidence>
<evidence type="ECO:0000313" key="4">
    <source>
        <dbReference type="Proteomes" id="UP000028980"/>
    </source>
</evidence>
<sequence>MKAKLNILFIVVFLFSAFAKAQLKTGHCYFINAENGLNLREGPSVNHKVVGKYSYGSQVKVIENVPSVGKTFVIDNGKKIHGSWVRVEPTFNSDYYKNTRLYLFDAYLSKHLTTIPPQSLHNFVELYDSAAHDDYKPTKGVSSRREMWETGSHCDVRYEYNPAAKEALKDIIQFEIVNREDYINKKIIGNYEIDTTWQPKKFKLENDYRPVEWEQYYLPLNGGKDSVLIKDNLGEWASKTEYYGQIDELDSYLISGFAEDAEVILVNRTTGKRSMLSSGFPTISPNGEYLIAEYYNGFDYTTYFSVGEFDEEAIPQGAFITFSSWITAGEFFWIAENEFIMGVLPMDNVTLYGEELKDSKVIYLKGTIQF</sequence>
<evidence type="ECO:0000313" key="3">
    <source>
        <dbReference type="EMBL" id="GAK74439.1"/>
    </source>
</evidence>
<dbReference type="Pfam" id="PF08239">
    <property type="entry name" value="SH3_3"/>
    <property type="match status" value="1"/>
</dbReference>
<accession>A0A081D693</accession>
<name>A0A081D693_NONUL</name>
<dbReference type="AlphaFoldDB" id="A0A081D693"/>
<comment type="caution">
    <text evidence="3">The sequence shown here is derived from an EMBL/GenBank/DDBJ whole genome shotgun (WGS) entry which is preliminary data.</text>
</comment>
<dbReference type="EMBL" id="BBLG01000001">
    <property type="protein sequence ID" value="GAK74439.1"/>
    <property type="molecule type" value="Genomic_DNA"/>
</dbReference>
<proteinExistence type="predicted"/>
<dbReference type="InterPro" id="IPR003646">
    <property type="entry name" value="SH3-like_bac-type"/>
</dbReference>
<feature type="domain" description="SH3b" evidence="2">
    <location>
        <begin position="36"/>
        <end position="109"/>
    </location>
</feature>
<keyword evidence="1" id="KW-0732">Signal</keyword>
<dbReference type="Gene3D" id="2.30.30.40">
    <property type="entry name" value="SH3 Domains"/>
    <property type="match status" value="1"/>
</dbReference>
<reference evidence="3 4" key="1">
    <citation type="journal article" date="2014" name="Genome Announc.">
        <title>Draft Genome Sequences of Marine Flavobacterium Nonlabens Strains NR17, NR24, NR27, NR32, NR33, and Ara13.</title>
        <authorList>
            <person name="Nakanishi M."/>
            <person name="Meirelles P."/>
            <person name="Suzuki R."/>
            <person name="Takatani N."/>
            <person name="Mino S."/>
            <person name="Suda W."/>
            <person name="Oshima K."/>
            <person name="Hattori M."/>
            <person name="Ohkuma M."/>
            <person name="Hosokawa M."/>
            <person name="Miyashita K."/>
            <person name="Thompson F.L."/>
            <person name="Niwa A."/>
            <person name="Sawabe T."/>
            <person name="Sawabe T."/>
        </authorList>
    </citation>
    <scope>NUCLEOTIDE SEQUENCE [LARGE SCALE GENOMIC DNA]</scope>
    <source>
        <strain evidence="4">JCM19296</strain>
    </source>
</reference>
<organism evidence="3 4">
    <name type="scientific">Nonlabens ulvanivorans</name>
    <name type="common">Persicivirga ulvanivorans</name>
    <dbReference type="NCBI Taxonomy" id="906888"/>
    <lineage>
        <taxon>Bacteria</taxon>
        <taxon>Pseudomonadati</taxon>
        <taxon>Bacteroidota</taxon>
        <taxon>Flavobacteriia</taxon>
        <taxon>Flavobacteriales</taxon>
        <taxon>Flavobacteriaceae</taxon>
        <taxon>Nonlabens</taxon>
    </lineage>
</organism>
<gene>
    <name evidence="3" type="ORF">JCM19296_17</name>
</gene>